<dbReference type="InterPro" id="IPR024516">
    <property type="entry name" value="Mce_C"/>
</dbReference>
<evidence type="ECO:0000313" key="5">
    <source>
        <dbReference type="Proteomes" id="UP000182841"/>
    </source>
</evidence>
<organism evidence="4 5">
    <name type="scientific">Streptomyces qinglanensis</name>
    <dbReference type="NCBI Taxonomy" id="943816"/>
    <lineage>
        <taxon>Bacteria</taxon>
        <taxon>Bacillati</taxon>
        <taxon>Actinomycetota</taxon>
        <taxon>Actinomycetes</taxon>
        <taxon>Kitasatosporales</taxon>
        <taxon>Streptomycetaceae</taxon>
        <taxon>Streptomyces</taxon>
    </lineage>
</organism>
<feature type="domain" description="Mce/MlaD" evidence="2">
    <location>
        <begin position="50"/>
        <end position="123"/>
    </location>
</feature>
<dbReference type="Pfam" id="PF11887">
    <property type="entry name" value="Mce4_CUP1"/>
    <property type="match status" value="1"/>
</dbReference>
<feature type="domain" description="Mammalian cell entry C-terminal" evidence="3">
    <location>
        <begin position="131"/>
        <end position="331"/>
    </location>
</feature>
<evidence type="ECO:0000256" key="1">
    <source>
        <dbReference type="SAM" id="MobiDB-lite"/>
    </source>
</evidence>
<accession>A0A1H9TI01</accession>
<dbReference type="STRING" id="943816.AN217_18200"/>
<reference evidence="5" key="1">
    <citation type="submission" date="2016-10" db="EMBL/GenBank/DDBJ databases">
        <authorList>
            <person name="Varghese N."/>
            <person name="Submissions S."/>
        </authorList>
    </citation>
    <scope>NUCLEOTIDE SEQUENCE [LARGE SCALE GENOMIC DNA]</scope>
    <source>
        <strain evidence="5">CGMCC 4.6825</strain>
    </source>
</reference>
<dbReference type="GO" id="GO:0005576">
    <property type="term" value="C:extracellular region"/>
    <property type="evidence" value="ECO:0007669"/>
    <property type="project" value="TreeGrafter"/>
</dbReference>
<evidence type="ECO:0000313" key="4">
    <source>
        <dbReference type="EMBL" id="SER96614.1"/>
    </source>
</evidence>
<feature type="region of interest" description="Disordered" evidence="1">
    <location>
        <begin position="330"/>
        <end position="353"/>
    </location>
</feature>
<evidence type="ECO:0000259" key="2">
    <source>
        <dbReference type="Pfam" id="PF02470"/>
    </source>
</evidence>
<dbReference type="OrthoDB" id="5241191at2"/>
<proteinExistence type="predicted"/>
<dbReference type="InterPro" id="IPR052336">
    <property type="entry name" value="MlaD_Phospholipid_Transporter"/>
</dbReference>
<protein>
    <submittedName>
        <fullName evidence="4">Phospholipid/cholesterol/gamma-HCH transport system substrate-binding protein</fullName>
    </submittedName>
</protein>
<sequence length="353" mass="38043">MSGRTGRRTPRLKPMAQRNPIAVCLVGFLVLALLGTAVYRADDLPLIGGGTTYTAEFTEAAGLRAGNEVRVAGVKVGEVSAVALDGAKVAVDFEVEDTWVGNASRAAISIRTLLGEKFLALDPLGTGRQDPGRRIPTSRTTSPYDVTQAFTGLGRTFEEIDSEKLAKSFQAVSDTFENTPEDVHGAAEGLSALSRTLSSRDTELAQLLRGSKKLTRTLKERRADFSTLLRDGNQLLAEVRARRAALHRLFTGTRDLGTELTGLVDDNNKQLGPTLRALDRVTDVLHKNRNRLDAALKVAGPYYRLIGNTLGNGRWFDSYLCGLVPARYLPPGTPPENDCRPPKPGGKSSGGKS</sequence>
<dbReference type="Pfam" id="PF02470">
    <property type="entry name" value="MlaD"/>
    <property type="match status" value="1"/>
</dbReference>
<dbReference type="PANTHER" id="PTHR33371">
    <property type="entry name" value="INTERMEMBRANE PHOSPHOLIPID TRANSPORT SYSTEM BINDING PROTEIN MLAD-RELATED"/>
    <property type="match status" value="1"/>
</dbReference>
<dbReference type="PRINTS" id="PR01782">
    <property type="entry name" value="MCEVIRFACTOR"/>
</dbReference>
<keyword evidence="5" id="KW-1185">Reference proteome</keyword>
<dbReference type="NCBIfam" id="TIGR00996">
    <property type="entry name" value="Mtu_fam_mce"/>
    <property type="match status" value="1"/>
</dbReference>
<name>A0A1H9TI01_9ACTN</name>
<dbReference type="EMBL" id="FOGO01000006">
    <property type="protein sequence ID" value="SER96614.1"/>
    <property type="molecule type" value="Genomic_DNA"/>
</dbReference>
<dbReference type="RefSeq" id="WP_075000786.1">
    <property type="nucleotide sequence ID" value="NZ_FOGO01000006.1"/>
</dbReference>
<dbReference type="AlphaFoldDB" id="A0A1H9TI01"/>
<dbReference type="InterPro" id="IPR005693">
    <property type="entry name" value="Mce"/>
</dbReference>
<evidence type="ECO:0000259" key="3">
    <source>
        <dbReference type="Pfam" id="PF11887"/>
    </source>
</evidence>
<dbReference type="InterPro" id="IPR003399">
    <property type="entry name" value="Mce/MlaD"/>
</dbReference>
<gene>
    <name evidence="4" type="ORF">SAMN05421870_106153</name>
</gene>
<dbReference type="PANTHER" id="PTHR33371:SF18">
    <property type="entry name" value="MCE-FAMILY PROTEIN MCE3C"/>
    <property type="match status" value="1"/>
</dbReference>
<dbReference type="Proteomes" id="UP000182841">
    <property type="component" value="Unassembled WGS sequence"/>
</dbReference>